<sequence>MPLRFSDDEENIPAAKGCVDPRGVPEFGTKLFLTTDVSDIAIGVVFEQEREQVRPPPSVFSWEKLKETPIEREIRLVHEREEELRREKRLPLNSGPVFTSIPKEEVRRSTSRSTMIINDPRSVQHRIATSRIQQEINEATEREIELRDGGQIQTTSEETLDSKVTRFTDLAEFAIVEQDRKIQKALSTSNVLTTVTQETDIVETPELPQKKHTRSSLFSVNEYNHAPSQPSYSPTNSRTFSATFGPKGQKGLMERFLASHGKLPGANNSSLSISPISTSSQILSSLNSRPSLNSRTSSDFFYDDNQSFQEREEYERERQASWRTASRPRYTPAEEKIQVELKEMQKREEELRLQRAHLFAVSQPNLMNIIDDEDDEIHKLNGGFNDTRTLRTTQSIPNLLDAEDSSSIENTDVSLNKSLASSYL</sequence>
<organism evidence="4 5">
    <name type="scientific">Timema podura</name>
    <name type="common">Walking stick</name>
    <dbReference type="NCBI Taxonomy" id="61482"/>
    <lineage>
        <taxon>Eukaryota</taxon>
        <taxon>Metazoa</taxon>
        <taxon>Ecdysozoa</taxon>
        <taxon>Arthropoda</taxon>
        <taxon>Hexapoda</taxon>
        <taxon>Insecta</taxon>
        <taxon>Pterygota</taxon>
        <taxon>Neoptera</taxon>
        <taxon>Polyneoptera</taxon>
        <taxon>Phasmatodea</taxon>
        <taxon>Timematodea</taxon>
        <taxon>Timematoidea</taxon>
        <taxon>Timematidae</taxon>
        <taxon>Timema</taxon>
    </lineage>
</organism>
<feature type="domain" description="A-kinase anchor protein 2 C-terminal" evidence="3">
    <location>
        <begin position="114"/>
        <end position="362"/>
    </location>
</feature>
<evidence type="ECO:0000313" key="4">
    <source>
        <dbReference type="EMBL" id="CAG2054973.1"/>
    </source>
</evidence>
<dbReference type="InterPro" id="IPR042779">
    <property type="entry name" value="MISP/MISP3-like"/>
</dbReference>
<evidence type="ECO:0000259" key="3">
    <source>
        <dbReference type="Pfam" id="PF15304"/>
    </source>
</evidence>
<dbReference type="Proteomes" id="UP001153148">
    <property type="component" value="Unassembled WGS sequence"/>
</dbReference>
<feature type="non-terminal residue" evidence="4">
    <location>
        <position position="424"/>
    </location>
</feature>
<name>A0ABN7NGH9_TIMPD</name>
<dbReference type="Pfam" id="PF15304">
    <property type="entry name" value="AKAP2_C"/>
    <property type="match status" value="1"/>
</dbReference>
<dbReference type="PANTHER" id="PTHR18839:SF0">
    <property type="entry name" value="MITOTIC INTERACTOR AND SUBSTRATE OF PLK1 ISOFORM X1-RELATED"/>
    <property type="match status" value="1"/>
</dbReference>
<proteinExistence type="predicted"/>
<keyword evidence="5" id="KW-1185">Reference proteome</keyword>
<feature type="compositionally biased region" description="Polar residues" evidence="2">
    <location>
        <begin position="223"/>
        <end position="242"/>
    </location>
</feature>
<evidence type="ECO:0000313" key="5">
    <source>
        <dbReference type="Proteomes" id="UP001153148"/>
    </source>
</evidence>
<gene>
    <name evidence="4" type="ORF">TPAB3V08_LOCUS1989</name>
</gene>
<dbReference type="PANTHER" id="PTHR18839">
    <property type="entry name" value="MITOTIC INTERACTOR AND SUBSTRATE OF PLK1 MISP FAMILY MEMBER"/>
    <property type="match status" value="1"/>
</dbReference>
<reference evidence="4" key="1">
    <citation type="submission" date="2021-03" db="EMBL/GenBank/DDBJ databases">
        <authorList>
            <person name="Tran Van P."/>
        </authorList>
    </citation>
    <scope>NUCLEOTIDE SEQUENCE</scope>
</reference>
<feature type="region of interest" description="Disordered" evidence="2">
    <location>
        <begin position="223"/>
        <end position="245"/>
    </location>
</feature>
<accession>A0ABN7NGH9</accession>
<dbReference type="InterPro" id="IPR029304">
    <property type="entry name" value="AKAP2_C"/>
</dbReference>
<evidence type="ECO:0000256" key="1">
    <source>
        <dbReference type="ARBA" id="ARBA00023054"/>
    </source>
</evidence>
<comment type="caution">
    <text evidence="4">The sequence shown here is derived from an EMBL/GenBank/DDBJ whole genome shotgun (WGS) entry which is preliminary data.</text>
</comment>
<dbReference type="EMBL" id="CAJPIN010001936">
    <property type="protein sequence ID" value="CAG2054973.1"/>
    <property type="molecule type" value="Genomic_DNA"/>
</dbReference>
<keyword evidence="1" id="KW-0175">Coiled coil</keyword>
<evidence type="ECO:0000256" key="2">
    <source>
        <dbReference type="SAM" id="MobiDB-lite"/>
    </source>
</evidence>
<protein>
    <recommendedName>
        <fullName evidence="3">A-kinase anchor protein 2 C-terminal domain-containing protein</fullName>
    </recommendedName>
</protein>